<dbReference type="InterPro" id="IPR023631">
    <property type="entry name" value="Amidase_dom"/>
</dbReference>
<dbReference type="Gene3D" id="3.90.1300.10">
    <property type="entry name" value="Amidase signature (AS) domain"/>
    <property type="match status" value="1"/>
</dbReference>
<dbReference type="InterPro" id="IPR036928">
    <property type="entry name" value="AS_sf"/>
</dbReference>
<sequence length="403" mass="43398">MPMNELFDARAYTWRAAPGELSSESGPLSGFRMVVKDLFAIAGHRTGAGNPYWLATHPVARETSPVIRDLQKAGAQLIGKTLTDELAYSLNGVNTHYGTPLNPMAPERLPGGSSTGSAVAVAAGEAEIGLGSDTGGSIRVPASYNGLFGIRPTHGAISTEGMVPLAPLFDTVGWMSRDSATLLAVGRALLPGADECDGSGVVRVGVLEPTMDDVELWQADQEAWLRQQPQLEVHRRIPLEAAWLTSASEYFRVLQGRANWQTHGDWFREVDPRMAEDIRTRLEWCCQLSAEDETAARSGQMRLHQDISAWFESVDMIVMPTTPGPAPRLDASSEWMRDYRAKLMGLTAPAGLAGLPQVHLPVITQEGAPAGVSLLGPRHSDITLLKLADALCGAEAQNPMESI</sequence>
<evidence type="ECO:0000259" key="1">
    <source>
        <dbReference type="Pfam" id="PF01425"/>
    </source>
</evidence>
<reference evidence="2 3" key="1">
    <citation type="submission" date="2019-11" db="EMBL/GenBank/DDBJ databases">
        <title>Genome sequences of 17 halophilic strains isolated from different environments.</title>
        <authorList>
            <person name="Furrow R.E."/>
        </authorList>
    </citation>
    <scope>NUCLEOTIDE SEQUENCE [LARGE SCALE GENOMIC DNA]</scope>
    <source>
        <strain evidence="2 3">22507_15_FS</strain>
    </source>
</reference>
<gene>
    <name evidence="2" type="ORF">GLW01_14135</name>
</gene>
<proteinExistence type="predicted"/>
<organism evidence="2 3">
    <name type="scientific">Vreelandella halophila</name>
    <dbReference type="NCBI Taxonomy" id="86177"/>
    <lineage>
        <taxon>Bacteria</taxon>
        <taxon>Pseudomonadati</taxon>
        <taxon>Pseudomonadota</taxon>
        <taxon>Gammaproteobacteria</taxon>
        <taxon>Oceanospirillales</taxon>
        <taxon>Halomonadaceae</taxon>
        <taxon>Vreelandella</taxon>
    </lineage>
</organism>
<feature type="domain" description="Amidase" evidence="1">
    <location>
        <begin position="286"/>
        <end position="385"/>
    </location>
</feature>
<protein>
    <submittedName>
        <fullName evidence="2">Amidase</fullName>
        <ecNumber evidence="2">3.5.1.4</ecNumber>
    </submittedName>
</protein>
<dbReference type="Pfam" id="PF01425">
    <property type="entry name" value="Amidase"/>
    <property type="match status" value="2"/>
</dbReference>
<comment type="caution">
    <text evidence="2">The sequence shown here is derived from an EMBL/GenBank/DDBJ whole genome shotgun (WGS) entry which is preliminary data.</text>
</comment>
<feature type="domain" description="Amidase" evidence="1">
    <location>
        <begin position="17"/>
        <end position="182"/>
    </location>
</feature>
<evidence type="ECO:0000313" key="3">
    <source>
        <dbReference type="Proteomes" id="UP000460751"/>
    </source>
</evidence>
<keyword evidence="3" id="KW-1185">Reference proteome</keyword>
<dbReference type="EMBL" id="WMEX01000008">
    <property type="protein sequence ID" value="MYL27929.1"/>
    <property type="molecule type" value="Genomic_DNA"/>
</dbReference>
<dbReference type="PANTHER" id="PTHR46310">
    <property type="entry name" value="AMIDASE 1"/>
    <property type="match status" value="1"/>
</dbReference>
<dbReference type="NCBIfam" id="NF006169">
    <property type="entry name" value="PRK08310.1"/>
    <property type="match status" value="1"/>
</dbReference>
<accession>A0A9X5B6W4</accession>
<name>A0A9X5B6W4_9GAMM</name>
<dbReference type="AlphaFoldDB" id="A0A9X5B6W4"/>
<keyword evidence="2" id="KW-0378">Hydrolase</keyword>
<dbReference type="Proteomes" id="UP000460751">
    <property type="component" value="Unassembled WGS sequence"/>
</dbReference>
<dbReference type="PANTHER" id="PTHR46310:SF7">
    <property type="entry name" value="AMIDASE 1"/>
    <property type="match status" value="1"/>
</dbReference>
<dbReference type="EC" id="3.5.1.4" evidence="2"/>
<dbReference type="OrthoDB" id="8872210at2"/>
<evidence type="ECO:0000313" key="2">
    <source>
        <dbReference type="EMBL" id="MYL27929.1"/>
    </source>
</evidence>
<dbReference type="SUPFAM" id="SSF75304">
    <property type="entry name" value="Amidase signature (AS) enzymes"/>
    <property type="match status" value="1"/>
</dbReference>
<dbReference type="GO" id="GO:0004040">
    <property type="term" value="F:amidase activity"/>
    <property type="evidence" value="ECO:0007669"/>
    <property type="project" value="UniProtKB-EC"/>
</dbReference>